<dbReference type="AlphaFoldDB" id="A0A7T0C548"/>
<evidence type="ECO:0000256" key="1">
    <source>
        <dbReference type="SAM" id="Phobius"/>
    </source>
</evidence>
<name>A0A7T0C548_9BACT</name>
<accession>A0A7T0C548</accession>
<dbReference type="KEGG" id="nva:G3M78_15315"/>
<keyword evidence="1" id="KW-0472">Membrane</keyword>
<reference evidence="3" key="1">
    <citation type="submission" date="2020-02" db="EMBL/GenBank/DDBJ databases">
        <title>Genomic and physiological characterization of two novel Nitrospinaceae genera.</title>
        <authorList>
            <person name="Mueller A.J."/>
            <person name="Jung M.-Y."/>
            <person name="Strachan C.R."/>
            <person name="Herbold C.W."/>
            <person name="Kirkegaard R.H."/>
            <person name="Daims H."/>
        </authorList>
    </citation>
    <scope>NUCLEOTIDE SEQUENCE [LARGE SCALE GENOMIC DNA]</scope>
</reference>
<gene>
    <name evidence="2" type="ORF">G3M78_15315</name>
</gene>
<feature type="transmembrane region" description="Helical" evidence="1">
    <location>
        <begin position="12"/>
        <end position="31"/>
    </location>
</feature>
<keyword evidence="1" id="KW-1133">Transmembrane helix</keyword>
<organism evidence="2 3">
    <name type="scientific">Candidatus Nitrohelix vancouverensis</name>
    <dbReference type="NCBI Taxonomy" id="2705534"/>
    <lineage>
        <taxon>Bacteria</taxon>
        <taxon>Pseudomonadati</taxon>
        <taxon>Nitrospinota/Tectimicrobiota group</taxon>
        <taxon>Nitrospinota</taxon>
        <taxon>Nitrospinia</taxon>
        <taxon>Nitrospinales</taxon>
        <taxon>Nitrospinaceae</taxon>
        <taxon>Candidatus Nitrohelix</taxon>
    </lineage>
</organism>
<feature type="transmembrane region" description="Helical" evidence="1">
    <location>
        <begin position="51"/>
        <end position="70"/>
    </location>
</feature>
<keyword evidence="1" id="KW-0812">Transmembrane</keyword>
<evidence type="ECO:0000313" key="3">
    <source>
        <dbReference type="Proteomes" id="UP000594464"/>
    </source>
</evidence>
<dbReference type="Proteomes" id="UP000594464">
    <property type="component" value="Chromosome"/>
</dbReference>
<evidence type="ECO:0000313" key="2">
    <source>
        <dbReference type="EMBL" id="QPJ66696.1"/>
    </source>
</evidence>
<protein>
    <submittedName>
        <fullName evidence="2">Uncharacterized protein</fullName>
    </submittedName>
</protein>
<sequence length="76" mass="8619">MTSNSLEFSPFMFIVLALSYLAISFSLGVMLHSSFMYEDKNGIKKESRKAWTLCMAAGAGVTGWMFYYGYFVNFGR</sequence>
<dbReference type="EMBL" id="CP048620">
    <property type="protein sequence ID" value="QPJ66696.1"/>
    <property type="molecule type" value="Genomic_DNA"/>
</dbReference>
<proteinExistence type="predicted"/>